<accession>S9TVR5</accession>
<reference evidence="1 2" key="1">
    <citation type="submission" date="2013-05" db="EMBL/GenBank/DDBJ databases">
        <authorList>
            <person name="Strain E.A."/>
            <person name="Brown E."/>
            <person name="Allard M.W."/>
            <person name="Luo Y.L."/>
        </authorList>
    </citation>
    <scope>NUCLEOTIDE SEQUENCE [LARGE SCALE GENOMIC DNA]</scope>
    <source>
        <strain evidence="1 2">TS-15</strain>
    </source>
</reference>
<sequence length="75" mass="8947">MEKDEGFMNLVPVLFVLHIEYSDGRHKDEEKVVLGFGNMYGCYDACSDKRDGCSFKWRVELLRYQKKWLLKKLHC</sequence>
<comment type="caution">
    <text evidence="1">The sequence shown here is derived from an EMBL/GenBank/DDBJ whole genome shotgun (WGS) entry which is preliminary data.</text>
</comment>
<dbReference type="Proteomes" id="UP000015344">
    <property type="component" value="Unassembled WGS sequence"/>
</dbReference>
<evidence type="ECO:0000313" key="2">
    <source>
        <dbReference type="Proteomes" id="UP000015344"/>
    </source>
</evidence>
<dbReference type="EMBL" id="ATMT01000054">
    <property type="protein sequence ID" value="EPY06366.1"/>
    <property type="molecule type" value="Genomic_DNA"/>
</dbReference>
<dbReference type="AlphaFoldDB" id="S9TVR5"/>
<evidence type="ECO:0000313" key="1">
    <source>
        <dbReference type="EMBL" id="EPY06366.1"/>
    </source>
</evidence>
<name>S9TVR5_PAEAL</name>
<organism evidence="1 2">
    <name type="scientific">Paenibacillus alvei TS-15</name>
    <dbReference type="NCBI Taxonomy" id="1117108"/>
    <lineage>
        <taxon>Bacteria</taxon>
        <taxon>Bacillati</taxon>
        <taxon>Bacillota</taxon>
        <taxon>Bacilli</taxon>
        <taxon>Bacillales</taxon>
        <taxon>Paenibacillaceae</taxon>
        <taxon>Paenibacillus</taxon>
    </lineage>
</organism>
<protein>
    <submittedName>
        <fullName evidence="1">Uncharacterized protein</fullName>
    </submittedName>
</protein>
<proteinExistence type="predicted"/>
<gene>
    <name evidence="1" type="ORF">PAALTS15_14491</name>
</gene>